<reference evidence="1 2" key="1">
    <citation type="submission" date="2013-11" db="EMBL/GenBank/DDBJ databases">
        <title>Opisthorchis viverrini - life in the bile duct.</title>
        <authorList>
            <person name="Young N.D."/>
            <person name="Nagarajan N."/>
            <person name="Lin S.J."/>
            <person name="Korhonen P.K."/>
            <person name="Jex A.R."/>
            <person name="Hall R.S."/>
            <person name="Safavi-Hemami H."/>
            <person name="Kaewkong W."/>
            <person name="Bertrand D."/>
            <person name="Gao S."/>
            <person name="Seet Q."/>
            <person name="Wongkham S."/>
            <person name="Teh B.T."/>
            <person name="Wongkham C."/>
            <person name="Intapan P.M."/>
            <person name="Maleewong W."/>
            <person name="Yang X."/>
            <person name="Hu M."/>
            <person name="Wang Z."/>
            <person name="Hofmann A."/>
            <person name="Sternberg P.W."/>
            <person name="Tan P."/>
            <person name="Wang J."/>
            <person name="Gasser R.B."/>
        </authorList>
    </citation>
    <scope>NUCLEOTIDE SEQUENCE [LARGE SCALE GENOMIC DNA]</scope>
</reference>
<gene>
    <name evidence="1" type="ORF">T265_07842</name>
</gene>
<dbReference type="Proteomes" id="UP000054324">
    <property type="component" value="Unassembled WGS sequence"/>
</dbReference>
<keyword evidence="2" id="KW-1185">Reference proteome</keyword>
<organism evidence="1 2">
    <name type="scientific">Opisthorchis viverrini</name>
    <name type="common">Southeast Asian liver fluke</name>
    <dbReference type="NCBI Taxonomy" id="6198"/>
    <lineage>
        <taxon>Eukaryota</taxon>
        <taxon>Metazoa</taxon>
        <taxon>Spiralia</taxon>
        <taxon>Lophotrochozoa</taxon>
        <taxon>Platyhelminthes</taxon>
        <taxon>Trematoda</taxon>
        <taxon>Digenea</taxon>
        <taxon>Opisthorchiida</taxon>
        <taxon>Opisthorchiata</taxon>
        <taxon>Opisthorchiidae</taxon>
        <taxon>Opisthorchis</taxon>
    </lineage>
</organism>
<dbReference type="KEGG" id="ovi:T265_07842"/>
<accession>A0A074ZFQ4</accession>
<dbReference type="GeneID" id="20322021"/>
<dbReference type="EMBL" id="KL596808">
    <property type="protein sequence ID" value="KER24472.1"/>
    <property type="molecule type" value="Genomic_DNA"/>
</dbReference>
<evidence type="ECO:0000313" key="1">
    <source>
        <dbReference type="EMBL" id="KER24472.1"/>
    </source>
</evidence>
<dbReference type="RefSeq" id="XP_009171746.1">
    <property type="nucleotide sequence ID" value="XM_009173482.1"/>
</dbReference>
<dbReference type="OrthoDB" id="16290at2759"/>
<sequence>MDSINPTLTVVKTVPTVSVSDERQLPAAQLQITQHSSPSLLGIVGGNVDRYTATICQNGVGITQKRWFPWLLGIIHNSFVWLVIPSPGSVEAAVNTEVHHMCLTAMPPEGSTRVRILRGRPSLDRGSREAEVGCEPRTFQSVNSCSNHSGHLAPTCCDYCSISHGCDASFVVLAIPASNAANSCTALTGLPALIDVHCRIKSRFSYVQQANSKLLHPFSLFAWATSKYPNPHGTFGWHGVRHRKGAIAERFSFED</sequence>
<evidence type="ECO:0000313" key="2">
    <source>
        <dbReference type="Proteomes" id="UP000054324"/>
    </source>
</evidence>
<name>A0A074ZFQ4_OPIVI</name>
<protein>
    <submittedName>
        <fullName evidence="1">Uncharacterized protein</fullName>
    </submittedName>
</protein>
<dbReference type="AlphaFoldDB" id="A0A074ZFQ4"/>
<dbReference type="CTD" id="20322021"/>
<proteinExistence type="predicted"/>